<evidence type="ECO:0000259" key="2">
    <source>
        <dbReference type="PROSITE" id="PS00214"/>
    </source>
</evidence>
<dbReference type="GO" id="GO:0008289">
    <property type="term" value="F:lipid binding"/>
    <property type="evidence" value="ECO:0007669"/>
    <property type="project" value="InterPro"/>
</dbReference>
<dbReference type="InterPro" id="IPR031259">
    <property type="entry name" value="ILBP"/>
</dbReference>
<accession>A0AAV6QVF6</accession>
<gene>
    <name evidence="3" type="ORF">JOB18_027515</name>
</gene>
<sequence>MTFNGTWKVDRNDNYEKFMEQMGINVVKRKMAEHDNLKITIEQNGDKFHIKESSTFRTKDIDFTLGVPFDYSLADGTEVSVSFPKSCRSTRSQTSGYMGDGGRHVKG</sequence>
<proteinExistence type="predicted"/>
<dbReference type="PANTHER" id="PTHR11955">
    <property type="entry name" value="FATTY ACID BINDING PROTEIN"/>
    <property type="match status" value="1"/>
</dbReference>
<evidence type="ECO:0000256" key="1">
    <source>
        <dbReference type="SAM" id="MobiDB-lite"/>
    </source>
</evidence>
<feature type="domain" description="Cytosolic fatty-acid binding proteins" evidence="2">
    <location>
        <begin position="5"/>
        <end position="22"/>
    </location>
</feature>
<feature type="compositionally biased region" description="Polar residues" evidence="1">
    <location>
        <begin position="87"/>
        <end position="96"/>
    </location>
</feature>
<dbReference type="Pfam" id="PF00061">
    <property type="entry name" value="Lipocalin"/>
    <property type="match status" value="1"/>
</dbReference>
<reference evidence="3 4" key="1">
    <citation type="journal article" date="2021" name="Sci. Rep.">
        <title>Chromosome anchoring in Senegalese sole (Solea senegalensis) reveals sex-associated markers and genome rearrangements in flatfish.</title>
        <authorList>
            <person name="Guerrero-Cozar I."/>
            <person name="Gomez-Garrido J."/>
            <person name="Berbel C."/>
            <person name="Martinez-Blanch J.F."/>
            <person name="Alioto T."/>
            <person name="Claros M.G."/>
            <person name="Gagnaire P.A."/>
            <person name="Manchado M."/>
        </authorList>
    </citation>
    <scope>NUCLEOTIDE SEQUENCE [LARGE SCALE GENOMIC DNA]</scope>
    <source>
        <strain evidence="3">Sse05_10M</strain>
    </source>
</reference>
<dbReference type="EMBL" id="JAGKHQ010000015">
    <property type="protein sequence ID" value="KAG7496908.1"/>
    <property type="molecule type" value="Genomic_DNA"/>
</dbReference>
<dbReference type="Proteomes" id="UP000693946">
    <property type="component" value="Linkage Group LG3"/>
</dbReference>
<dbReference type="InterPro" id="IPR000566">
    <property type="entry name" value="Lipocln_cytosolic_FA-bd_dom"/>
</dbReference>
<keyword evidence="4" id="KW-1185">Reference proteome</keyword>
<protein>
    <submittedName>
        <fullName evidence="3">Fatty acid-binding protein, intestinal-like</fullName>
    </submittedName>
</protein>
<evidence type="ECO:0000313" key="4">
    <source>
        <dbReference type="Proteomes" id="UP000693946"/>
    </source>
</evidence>
<comment type="caution">
    <text evidence="3">The sequence shown here is derived from an EMBL/GenBank/DDBJ whole genome shotgun (WGS) entry which is preliminary data.</text>
</comment>
<dbReference type="PROSITE" id="PS00214">
    <property type="entry name" value="FABP"/>
    <property type="match status" value="1"/>
</dbReference>
<evidence type="ECO:0000313" key="3">
    <source>
        <dbReference type="EMBL" id="KAG7496908.1"/>
    </source>
</evidence>
<dbReference type="InterPro" id="IPR000463">
    <property type="entry name" value="Fatty_acid-bd"/>
</dbReference>
<name>A0AAV6QVF6_SOLSE</name>
<feature type="region of interest" description="Disordered" evidence="1">
    <location>
        <begin position="84"/>
        <end position="107"/>
    </location>
</feature>
<dbReference type="AlphaFoldDB" id="A0AAV6QVF6"/>
<organism evidence="3 4">
    <name type="scientific">Solea senegalensis</name>
    <name type="common">Senegalese sole</name>
    <dbReference type="NCBI Taxonomy" id="28829"/>
    <lineage>
        <taxon>Eukaryota</taxon>
        <taxon>Metazoa</taxon>
        <taxon>Chordata</taxon>
        <taxon>Craniata</taxon>
        <taxon>Vertebrata</taxon>
        <taxon>Euteleostomi</taxon>
        <taxon>Actinopterygii</taxon>
        <taxon>Neopterygii</taxon>
        <taxon>Teleostei</taxon>
        <taxon>Neoteleostei</taxon>
        <taxon>Acanthomorphata</taxon>
        <taxon>Carangaria</taxon>
        <taxon>Pleuronectiformes</taxon>
        <taxon>Pleuronectoidei</taxon>
        <taxon>Soleidae</taxon>
        <taxon>Solea</taxon>
    </lineage>
</organism>